<organism evidence="2 3">
    <name type="scientific">Oceanibacterium hippocampi</name>
    <dbReference type="NCBI Taxonomy" id="745714"/>
    <lineage>
        <taxon>Bacteria</taxon>
        <taxon>Pseudomonadati</taxon>
        <taxon>Pseudomonadota</taxon>
        <taxon>Alphaproteobacteria</taxon>
        <taxon>Sneathiellales</taxon>
        <taxon>Sneathiellaceae</taxon>
        <taxon>Oceanibacterium</taxon>
    </lineage>
</organism>
<evidence type="ECO:0000313" key="3">
    <source>
        <dbReference type="Proteomes" id="UP000193200"/>
    </source>
</evidence>
<dbReference type="RefSeq" id="WP_139839682.1">
    <property type="nucleotide sequence ID" value="NZ_FWFR01000002.1"/>
</dbReference>
<reference evidence="2 3" key="1">
    <citation type="submission" date="2017-03" db="EMBL/GenBank/DDBJ databases">
        <authorList>
            <person name="Afonso C.L."/>
            <person name="Miller P.J."/>
            <person name="Scott M.A."/>
            <person name="Spackman E."/>
            <person name="Goraichik I."/>
            <person name="Dimitrov K.M."/>
            <person name="Suarez D.L."/>
            <person name="Swayne D.E."/>
        </authorList>
    </citation>
    <scope>NUCLEOTIDE SEQUENCE [LARGE SCALE GENOMIC DNA]</scope>
    <source>
        <strain evidence="2 3">CECT 7691</strain>
    </source>
</reference>
<feature type="compositionally biased region" description="Polar residues" evidence="1">
    <location>
        <begin position="164"/>
        <end position="178"/>
    </location>
</feature>
<gene>
    <name evidence="2" type="ORF">OCH7691_02567</name>
</gene>
<accession>A0A1Y5TBN3</accession>
<proteinExistence type="predicted"/>
<dbReference type="InParanoid" id="A0A1Y5TBN3"/>
<keyword evidence="3" id="KW-1185">Reference proteome</keyword>
<evidence type="ECO:0000256" key="1">
    <source>
        <dbReference type="SAM" id="MobiDB-lite"/>
    </source>
</evidence>
<sequence>MALAHRIADQGLGQDVSAFMPAARPVASTACRELHQMVATLSRTRVRLSLFFVDLPGADDATLDSVVACIDGAAGLTWRTADHRIAHLYAGPRPPRGAGDRIALGQFLRRLLRALRVSEASVERLPVLSAHHFWSQDQSDVTLLLAGFDPVNDDDPLLPPSFRPNGSPSTSANGEDKH</sequence>
<feature type="region of interest" description="Disordered" evidence="1">
    <location>
        <begin position="155"/>
        <end position="178"/>
    </location>
</feature>
<evidence type="ECO:0000313" key="2">
    <source>
        <dbReference type="EMBL" id="SLN58391.1"/>
    </source>
</evidence>
<protein>
    <submittedName>
        <fullName evidence="2">Uncharacterized protein</fullName>
    </submittedName>
</protein>
<dbReference type="EMBL" id="FWFR01000002">
    <property type="protein sequence ID" value="SLN58391.1"/>
    <property type="molecule type" value="Genomic_DNA"/>
</dbReference>
<dbReference type="AlphaFoldDB" id="A0A1Y5TBN3"/>
<dbReference type="Proteomes" id="UP000193200">
    <property type="component" value="Unassembled WGS sequence"/>
</dbReference>
<name>A0A1Y5TBN3_9PROT</name>